<reference evidence="3" key="1">
    <citation type="submission" date="2022-11" db="UniProtKB">
        <authorList>
            <consortium name="WormBaseParasite"/>
        </authorList>
    </citation>
    <scope>IDENTIFICATION</scope>
</reference>
<feature type="region of interest" description="Disordered" evidence="1">
    <location>
        <begin position="1"/>
        <end position="25"/>
    </location>
</feature>
<name>A0A914HNG1_GLORO</name>
<feature type="region of interest" description="Disordered" evidence="1">
    <location>
        <begin position="311"/>
        <end position="418"/>
    </location>
</feature>
<feature type="compositionally biased region" description="Polar residues" evidence="1">
    <location>
        <begin position="551"/>
        <end position="564"/>
    </location>
</feature>
<feature type="compositionally biased region" description="Low complexity" evidence="1">
    <location>
        <begin position="457"/>
        <end position="469"/>
    </location>
</feature>
<feature type="compositionally biased region" description="Low complexity" evidence="1">
    <location>
        <begin position="574"/>
        <end position="594"/>
    </location>
</feature>
<protein>
    <submittedName>
        <fullName evidence="3">Uncharacterized protein</fullName>
    </submittedName>
</protein>
<feature type="compositionally biased region" description="Basic and acidic residues" evidence="1">
    <location>
        <begin position="231"/>
        <end position="247"/>
    </location>
</feature>
<dbReference type="AlphaFoldDB" id="A0A914HNG1"/>
<evidence type="ECO:0000313" key="3">
    <source>
        <dbReference type="WBParaSite" id="Gr19_v10_g2213.t1"/>
    </source>
</evidence>
<feature type="compositionally biased region" description="Acidic residues" evidence="1">
    <location>
        <begin position="445"/>
        <end position="456"/>
    </location>
</feature>
<feature type="compositionally biased region" description="Basic and acidic residues" evidence="1">
    <location>
        <begin position="688"/>
        <end position="712"/>
    </location>
</feature>
<feature type="region of interest" description="Disordered" evidence="1">
    <location>
        <begin position="223"/>
        <end position="247"/>
    </location>
</feature>
<feature type="compositionally biased region" description="Polar residues" evidence="1">
    <location>
        <begin position="128"/>
        <end position="139"/>
    </location>
</feature>
<dbReference type="WBParaSite" id="Gr19_v10_g2213.t1">
    <property type="protein sequence ID" value="Gr19_v10_g2213.t1"/>
    <property type="gene ID" value="Gr19_v10_g2213"/>
</dbReference>
<feature type="region of interest" description="Disordered" evidence="1">
    <location>
        <begin position="267"/>
        <end position="289"/>
    </location>
</feature>
<proteinExistence type="predicted"/>
<evidence type="ECO:0000256" key="1">
    <source>
        <dbReference type="SAM" id="MobiDB-lite"/>
    </source>
</evidence>
<feature type="region of interest" description="Disordered" evidence="1">
    <location>
        <begin position="847"/>
        <end position="893"/>
    </location>
</feature>
<feature type="region of interest" description="Disordered" evidence="1">
    <location>
        <begin position="507"/>
        <end position="746"/>
    </location>
</feature>
<feature type="compositionally biased region" description="Low complexity" evidence="1">
    <location>
        <begin position="521"/>
        <end position="534"/>
    </location>
</feature>
<feature type="compositionally biased region" description="Polar residues" evidence="1">
    <location>
        <begin position="672"/>
        <end position="685"/>
    </location>
</feature>
<feature type="compositionally biased region" description="Polar residues" evidence="1">
    <location>
        <begin position="8"/>
        <end position="25"/>
    </location>
</feature>
<feature type="compositionally biased region" description="Basic and acidic residues" evidence="1">
    <location>
        <begin position="342"/>
        <end position="352"/>
    </location>
</feature>
<feature type="compositionally biased region" description="Basic and acidic residues" evidence="1">
    <location>
        <begin position="541"/>
        <end position="550"/>
    </location>
</feature>
<sequence>MNEDEISETLSKNQQAQAVQLRQNYSHSQNEVHTIELLRMQQQENAKNTGKAENASQHEGAVPEEQQHKRAQTANNDPEVNTLKEHELQPMRENKSQHDGAVSVEQQVEEAVQKHHVKQQNDPEQRSQPEQQNQTFQEVPDQANQLQLVMSMKGVIRKPLRRLNIQTIQNGTEIQTSLNQNVASVATNSSSSIDEVPAVANGVKIFNKDKAQNRNVETMFPMAEENESDVSENKKLQENKETNDKNNREFAASMINAIERHVAETMSGININPDRQDKILNGDSNTFGQPIENEKLLKQLKREPNDLEKNGLLTIDNKGKNDQNSNNKQAEKDEDNSDDSESVERNAKKSETNNKNSNNDDEDESKMLEKRNALRQSPIGGSHKLILLKDDVGETPKRRKNGKKRRGQKKHQKTGIPIQQLVTTEDIFGTGAINLPKIEQVEPANEQEEAIVDEELPPSQSELPPFDAFPSPPPSNQRRNSQIGTQLAQLPDYGRALNMNSIKNVTTKTTTLKPPPPPLPATTTPTSTTMASVPNEDDDHTEMISGERESTTTMEVPKPTTSSRVPRRRQFEKVVPVPREQQQQQQQLVPPRRVFPSRHGQTTAIPAAGAGPIGGGLPDEETDSSPFDAERAQFLDHTWHSKQEPITSRKRVFVETEEQQTTSTIDEDENTEQTTSTTPIIANSRRQNRVERIESRFEAKSPFEKEIRRKPIIDVSFPKQQSSDDEENNSNEKFDDGEKAPKDSEIIQKDGLLIYSPPYNQPMPMPMPVQKESDIMPKIGERNDLKTEEKEVEQSLVPMGDDNFVAKTISEEELKVVSIENKSPISTSTSSSSTFESSTIQIIMPSQKAFQRRQRVRTNRRRNSTTTTTTTTTSTTTTPTTTTTTPTTPVPQQLSTEVEEFWAPTRSTVALDTVTTARHVTPYDIAHFYRMPSGSSRHRESVLTFCSKRAAIRDSANMVIACAGEDGQVWTPLRCPPGTDCLPAADSTFQICCPVAIGRRR</sequence>
<feature type="compositionally biased region" description="Basic and acidic residues" evidence="1">
    <location>
        <begin position="730"/>
        <end position="746"/>
    </location>
</feature>
<accession>A0A914HNG1</accession>
<feature type="compositionally biased region" description="Basic residues" evidence="1">
    <location>
        <begin position="397"/>
        <end position="413"/>
    </location>
</feature>
<feature type="region of interest" description="Disordered" evidence="1">
    <location>
        <begin position="438"/>
        <end position="487"/>
    </location>
</feature>
<feature type="compositionally biased region" description="Acidic residues" evidence="1">
    <location>
        <begin position="332"/>
        <end position="341"/>
    </location>
</feature>
<feature type="compositionally biased region" description="Basic and acidic residues" evidence="1">
    <location>
        <begin position="628"/>
        <end position="643"/>
    </location>
</feature>
<feature type="compositionally biased region" description="Basic residues" evidence="1">
    <location>
        <begin position="850"/>
        <end position="863"/>
    </location>
</feature>
<feature type="compositionally biased region" description="Basic and acidic residues" evidence="1">
    <location>
        <begin position="387"/>
        <end position="396"/>
    </location>
</feature>
<dbReference type="Proteomes" id="UP000887572">
    <property type="component" value="Unplaced"/>
</dbReference>
<evidence type="ECO:0000313" key="2">
    <source>
        <dbReference type="Proteomes" id="UP000887572"/>
    </source>
</evidence>
<organism evidence="2 3">
    <name type="scientific">Globodera rostochiensis</name>
    <name type="common">Golden nematode worm</name>
    <name type="synonym">Heterodera rostochiensis</name>
    <dbReference type="NCBI Taxonomy" id="31243"/>
    <lineage>
        <taxon>Eukaryota</taxon>
        <taxon>Metazoa</taxon>
        <taxon>Ecdysozoa</taxon>
        <taxon>Nematoda</taxon>
        <taxon>Chromadorea</taxon>
        <taxon>Rhabditida</taxon>
        <taxon>Tylenchina</taxon>
        <taxon>Tylenchomorpha</taxon>
        <taxon>Tylenchoidea</taxon>
        <taxon>Heteroderidae</taxon>
        <taxon>Heteroderinae</taxon>
        <taxon>Globodera</taxon>
    </lineage>
</organism>
<keyword evidence="2" id="KW-1185">Reference proteome</keyword>
<feature type="region of interest" description="Disordered" evidence="1">
    <location>
        <begin position="39"/>
        <end position="80"/>
    </location>
</feature>
<feature type="compositionally biased region" description="Low complexity" evidence="1">
    <location>
        <begin position="864"/>
        <end position="887"/>
    </location>
</feature>
<feature type="region of interest" description="Disordered" evidence="1">
    <location>
        <begin position="111"/>
        <end position="139"/>
    </location>
</feature>